<feature type="compositionally biased region" description="Polar residues" evidence="3">
    <location>
        <begin position="533"/>
        <end position="543"/>
    </location>
</feature>
<evidence type="ECO:0000313" key="5">
    <source>
        <dbReference type="EMBL" id="CCW34947.1"/>
    </source>
</evidence>
<evidence type="ECO:0000256" key="1">
    <source>
        <dbReference type="ARBA" id="ARBA00007613"/>
    </source>
</evidence>
<keyword evidence="6" id="KW-1185">Reference proteome</keyword>
<gene>
    <name evidence="5" type="ORF">CCALI_01128</name>
</gene>
<dbReference type="Proteomes" id="UP000014227">
    <property type="component" value="Chromosome I"/>
</dbReference>
<evidence type="ECO:0000256" key="4">
    <source>
        <dbReference type="SAM" id="Phobius"/>
    </source>
</evidence>
<dbReference type="InterPro" id="IPR010131">
    <property type="entry name" value="MdtP/NodT-like"/>
</dbReference>
<sequence length="558" mass="59300">MFLARFHRLLRLCWYLVGLMLTSLGGSVAIAQQTMPEPPLSAPTGVTPLPTTPPPTNLQAPVPAPIRPLPEPAHPQLVSPTLPQVEGRVPPHPITLQQAVAIGLANSRALALAVEALQQAHGRTVQARDAFNPTLTGQFTFTHLDAGQSFRLGQQTVTIVNQDQRQLQAVASLPIDITGLLRTAKDQAQFEEIAARIAVNQTQNDTVLAIKNAFYNVLRAQALVVVAKETLQNDLDRLADAQKKLKAGTAAPFDVLSAQTDVANAQQQLIAAQSNVSLAIAQLNSALGIAIDTPLEVSDAGAVENPPNVPPPSALQQLGNLEVPQNMDTSQATHSSLYLGKDYDALVQEALKTRPEVLAADAQLAAARKGILLAQKSYLPSVAVSAQVTYSPDAAGFAPKTTSGALVLSVSIPLYDGGQASAQLEQARALVAQAETQRRNAIDQVELDVRSAYLNLLQARDRVAVANQALAEARESYRLATVRYTSGVSPILEVSNAQAALTQAEQNQVNALYDYNNARAALDRAVGRYSYTPQSAGYQNQPSPHALGLPNLPTGGPK</sequence>
<dbReference type="STRING" id="454171.CP488_00030"/>
<evidence type="ECO:0000256" key="2">
    <source>
        <dbReference type="SAM" id="Coils"/>
    </source>
</evidence>
<dbReference type="RefSeq" id="WP_016482492.1">
    <property type="nucleotide sequence ID" value="NC_021487.1"/>
</dbReference>
<accession>S0EXC6</accession>
<keyword evidence="4" id="KW-0812">Transmembrane</keyword>
<dbReference type="PATRIC" id="fig|1303518.3.peg.1148"/>
<dbReference type="InParanoid" id="S0EXC6"/>
<dbReference type="InterPro" id="IPR003423">
    <property type="entry name" value="OMP_efflux"/>
</dbReference>
<proteinExistence type="inferred from homology"/>
<dbReference type="Pfam" id="PF02321">
    <property type="entry name" value="OEP"/>
    <property type="match status" value="2"/>
</dbReference>
<reference evidence="6" key="1">
    <citation type="submission" date="2013-03" db="EMBL/GenBank/DDBJ databases">
        <title>Genome sequence of Chthonomonas calidirosea, the first sequenced genome from the Armatimonadetes phylum (formally candidate division OP10).</title>
        <authorList>
            <person name="Lee K.C.Y."/>
            <person name="Morgan X.C."/>
            <person name="Dunfield P.F."/>
            <person name="Tamas I."/>
            <person name="Houghton K.M."/>
            <person name="Vyssotski M."/>
            <person name="Ryan J.L.J."/>
            <person name="Lagutin K."/>
            <person name="McDonald I.R."/>
            <person name="Stott M.B."/>
        </authorList>
    </citation>
    <scope>NUCLEOTIDE SEQUENCE [LARGE SCALE GENOMIC DNA]</scope>
    <source>
        <strain evidence="6">DSM 23976 / ICMP 18418 / T49</strain>
    </source>
</reference>
<dbReference type="PIRSF" id="PIRSF001892">
    <property type="entry name" value="CyaE"/>
    <property type="match status" value="1"/>
</dbReference>
<dbReference type="HOGENOM" id="CLU_458360_0_0_0"/>
<dbReference type="AlphaFoldDB" id="S0EXC6"/>
<evidence type="ECO:0000313" key="6">
    <source>
        <dbReference type="Proteomes" id="UP000014227"/>
    </source>
</evidence>
<protein>
    <submittedName>
        <fullName evidence="5">Outer membrane protein</fullName>
    </submittedName>
</protein>
<feature type="transmembrane region" description="Helical" evidence="4">
    <location>
        <begin position="12"/>
        <end position="31"/>
    </location>
</feature>
<feature type="coiled-coil region" evidence="2">
    <location>
        <begin position="424"/>
        <end position="476"/>
    </location>
</feature>
<comment type="similarity">
    <text evidence="1">Belongs to the outer membrane factor (OMF) (TC 1.B.17) family.</text>
</comment>
<dbReference type="PANTHER" id="PTHR30203">
    <property type="entry name" value="OUTER MEMBRANE CATION EFFLUX PROTEIN"/>
    <property type="match status" value="1"/>
</dbReference>
<dbReference type="KEGG" id="ccz:CCALI_01128"/>
<dbReference type="InterPro" id="IPR028351">
    <property type="entry name" value="CyaE"/>
</dbReference>
<keyword evidence="4" id="KW-1133">Transmembrane helix</keyword>
<dbReference type="GO" id="GO:0015562">
    <property type="term" value="F:efflux transmembrane transporter activity"/>
    <property type="evidence" value="ECO:0007669"/>
    <property type="project" value="InterPro"/>
</dbReference>
<feature type="region of interest" description="Disordered" evidence="3">
    <location>
        <begin position="533"/>
        <end position="558"/>
    </location>
</feature>
<dbReference type="EMBL" id="HF951689">
    <property type="protein sequence ID" value="CCW34947.1"/>
    <property type="molecule type" value="Genomic_DNA"/>
</dbReference>
<dbReference type="SUPFAM" id="SSF56954">
    <property type="entry name" value="Outer membrane efflux proteins (OEP)"/>
    <property type="match status" value="1"/>
</dbReference>
<dbReference type="PANTHER" id="PTHR30203:SF29">
    <property type="entry name" value="PROTEIN CYAE"/>
    <property type="match status" value="1"/>
</dbReference>
<name>S0EXC6_CHTCT</name>
<keyword evidence="4" id="KW-0472">Membrane</keyword>
<organism evidence="5 6">
    <name type="scientific">Chthonomonas calidirosea (strain DSM 23976 / ICMP 18418 / T49)</name>
    <dbReference type="NCBI Taxonomy" id="1303518"/>
    <lineage>
        <taxon>Bacteria</taxon>
        <taxon>Bacillati</taxon>
        <taxon>Armatimonadota</taxon>
        <taxon>Chthonomonadia</taxon>
        <taxon>Chthonomonadales</taxon>
        <taxon>Chthonomonadaceae</taxon>
        <taxon>Chthonomonas</taxon>
    </lineage>
</organism>
<dbReference type="OrthoDB" id="6395775at2"/>
<dbReference type="Gene3D" id="1.20.1600.10">
    <property type="entry name" value="Outer membrane efflux proteins (OEP)"/>
    <property type="match status" value="1"/>
</dbReference>
<keyword evidence="2" id="KW-0175">Coiled coil</keyword>
<evidence type="ECO:0000256" key="3">
    <source>
        <dbReference type="SAM" id="MobiDB-lite"/>
    </source>
</evidence>
<dbReference type="eggNOG" id="COG1538">
    <property type="taxonomic scope" value="Bacteria"/>
</dbReference>